<organism evidence="2 3">
    <name type="scientific">Thalassovita taeanensis</name>
    <dbReference type="NCBI Taxonomy" id="657014"/>
    <lineage>
        <taxon>Bacteria</taxon>
        <taxon>Pseudomonadati</taxon>
        <taxon>Pseudomonadota</taxon>
        <taxon>Alphaproteobacteria</taxon>
        <taxon>Rhodobacterales</taxon>
        <taxon>Roseobacteraceae</taxon>
        <taxon>Thalassovita</taxon>
    </lineage>
</organism>
<feature type="region of interest" description="Disordered" evidence="1">
    <location>
        <begin position="201"/>
        <end position="244"/>
    </location>
</feature>
<keyword evidence="2" id="KW-0371">Homeobox</keyword>
<dbReference type="EMBL" id="FOEP01000017">
    <property type="protein sequence ID" value="SEQ94757.1"/>
    <property type="molecule type" value="Genomic_DNA"/>
</dbReference>
<feature type="region of interest" description="Disordered" evidence="1">
    <location>
        <begin position="1"/>
        <end position="37"/>
    </location>
</feature>
<dbReference type="Proteomes" id="UP000198634">
    <property type="component" value="Unassembled WGS sequence"/>
</dbReference>
<evidence type="ECO:0000313" key="2">
    <source>
        <dbReference type="EMBL" id="SEQ94757.1"/>
    </source>
</evidence>
<dbReference type="STRING" id="657014.SAMN04488092_11754"/>
<reference evidence="2 3" key="1">
    <citation type="submission" date="2016-10" db="EMBL/GenBank/DDBJ databases">
        <authorList>
            <person name="de Groot N.N."/>
        </authorList>
    </citation>
    <scope>NUCLEOTIDE SEQUENCE [LARGE SCALE GENOMIC DNA]</scope>
    <source>
        <strain evidence="2 3">DSM 22007</strain>
    </source>
</reference>
<evidence type="ECO:0000256" key="1">
    <source>
        <dbReference type="SAM" id="MobiDB-lite"/>
    </source>
</evidence>
<proteinExistence type="predicted"/>
<evidence type="ECO:0000313" key="3">
    <source>
        <dbReference type="Proteomes" id="UP000198634"/>
    </source>
</evidence>
<keyword evidence="3" id="KW-1185">Reference proteome</keyword>
<dbReference type="GO" id="GO:0003677">
    <property type="term" value="F:DNA binding"/>
    <property type="evidence" value="ECO:0007669"/>
    <property type="project" value="UniProtKB-KW"/>
</dbReference>
<dbReference type="RefSeq" id="WP_245776443.1">
    <property type="nucleotide sequence ID" value="NZ_FOEP01000017.1"/>
</dbReference>
<feature type="compositionally biased region" description="Basic and acidic residues" evidence="1">
    <location>
        <begin position="1"/>
        <end position="26"/>
    </location>
</feature>
<feature type="compositionally biased region" description="Basic and acidic residues" evidence="1">
    <location>
        <begin position="201"/>
        <end position="219"/>
    </location>
</feature>
<name>A0A1H9K753_9RHOB</name>
<dbReference type="Pfam" id="PF13384">
    <property type="entry name" value="HTH_23"/>
    <property type="match status" value="1"/>
</dbReference>
<gene>
    <name evidence="2" type="ORF">SAMN04488092_11754</name>
</gene>
<keyword evidence="2" id="KW-0238">DNA-binding</keyword>
<accession>A0A1H9K753</accession>
<dbReference type="AlphaFoldDB" id="A0A1H9K753"/>
<sequence length="244" mass="26663">MGVSRKAECSAARERDSEQSRSRAAEHASFSRKRENALVSRPAKNLKLEERIEVARRFAAGESAKELAAAFGISPRHVNRLAKEEAGEGIAVRDPSETVAFRASRSELDAFDAEWRERGFANRSQALNAVLRGRCGFLDVPRDLVAEFCAAWRQAKDVSDAGLVLAKAVHRGRLEVSEADRSVLIELLDLAQSMSRDLGRMKDAAQALRHQEGPQKEEGQGTESAVLEDSSPVTGGGLRLVRNG</sequence>
<protein>
    <submittedName>
        <fullName evidence="2">Homeodomain-like domain-containing protein</fullName>
    </submittedName>
</protein>